<dbReference type="OrthoDB" id="508139at2759"/>
<gene>
    <name evidence="1" type="ORF">L207DRAFT_642308</name>
</gene>
<dbReference type="Proteomes" id="UP000235786">
    <property type="component" value="Unassembled WGS sequence"/>
</dbReference>
<evidence type="ECO:0000313" key="1">
    <source>
        <dbReference type="EMBL" id="PMD29543.1"/>
    </source>
</evidence>
<accession>A0A2J6QTF8</accession>
<reference evidence="1 2" key="1">
    <citation type="submission" date="2016-04" db="EMBL/GenBank/DDBJ databases">
        <title>A degradative enzymes factory behind the ericoid mycorrhizal symbiosis.</title>
        <authorList>
            <consortium name="DOE Joint Genome Institute"/>
            <person name="Martino E."/>
            <person name="Morin E."/>
            <person name="Grelet G."/>
            <person name="Kuo A."/>
            <person name="Kohler A."/>
            <person name="Daghino S."/>
            <person name="Barry K."/>
            <person name="Choi C."/>
            <person name="Cichocki N."/>
            <person name="Clum A."/>
            <person name="Copeland A."/>
            <person name="Hainaut M."/>
            <person name="Haridas S."/>
            <person name="Labutti K."/>
            <person name="Lindquist E."/>
            <person name="Lipzen A."/>
            <person name="Khouja H.-R."/>
            <person name="Murat C."/>
            <person name="Ohm R."/>
            <person name="Olson A."/>
            <person name="Spatafora J."/>
            <person name="Veneault-Fourrey C."/>
            <person name="Henrissat B."/>
            <person name="Grigoriev I."/>
            <person name="Martin F."/>
            <person name="Perotto S."/>
        </authorList>
    </citation>
    <scope>NUCLEOTIDE SEQUENCE [LARGE SCALE GENOMIC DNA]</scope>
    <source>
        <strain evidence="1 2">F</strain>
    </source>
</reference>
<dbReference type="AlphaFoldDB" id="A0A2J6QTF8"/>
<keyword evidence="2" id="KW-1185">Reference proteome</keyword>
<sequence>MNSDNGNDFVDWHEDSAAHVPQPARERLATNEVVREGFINILQHAAITLRADKAPTITNVRDAGTTAREHSSDAFYQIGGCALSSIMPESRISGQAMDITWKSSPRTWKLSQSVERTTNLDLWR</sequence>
<protein>
    <submittedName>
        <fullName evidence="1">Uncharacterized protein</fullName>
    </submittedName>
</protein>
<organism evidence="1 2">
    <name type="scientific">Hyaloscypha variabilis (strain UAMH 11265 / GT02V1 / F)</name>
    <name type="common">Meliniomyces variabilis</name>
    <dbReference type="NCBI Taxonomy" id="1149755"/>
    <lineage>
        <taxon>Eukaryota</taxon>
        <taxon>Fungi</taxon>
        <taxon>Dikarya</taxon>
        <taxon>Ascomycota</taxon>
        <taxon>Pezizomycotina</taxon>
        <taxon>Leotiomycetes</taxon>
        <taxon>Helotiales</taxon>
        <taxon>Hyaloscyphaceae</taxon>
        <taxon>Hyaloscypha</taxon>
        <taxon>Hyaloscypha variabilis</taxon>
    </lineage>
</organism>
<dbReference type="EMBL" id="KZ613973">
    <property type="protein sequence ID" value="PMD29543.1"/>
    <property type="molecule type" value="Genomic_DNA"/>
</dbReference>
<proteinExistence type="predicted"/>
<name>A0A2J6QTF8_HYAVF</name>
<evidence type="ECO:0000313" key="2">
    <source>
        <dbReference type="Proteomes" id="UP000235786"/>
    </source>
</evidence>